<organism evidence="2 3">
    <name type="scientific">Enterococcus mundtii</name>
    <dbReference type="NCBI Taxonomy" id="53346"/>
    <lineage>
        <taxon>Bacteria</taxon>
        <taxon>Bacillati</taxon>
        <taxon>Bacillota</taxon>
        <taxon>Bacilli</taxon>
        <taxon>Lactobacillales</taxon>
        <taxon>Enterococcaceae</taxon>
        <taxon>Enterococcus</taxon>
    </lineage>
</organism>
<reference evidence="2 3" key="1">
    <citation type="submission" date="2016-12" db="EMBL/GenBank/DDBJ databases">
        <authorList>
            <person name="Song W.-J."/>
            <person name="Kurnit D.M."/>
        </authorList>
    </citation>
    <scope>NUCLEOTIDE SEQUENCE [LARGE SCALE GENOMIC DNA]</scope>
    <source>
        <strain evidence="2 3">CGB1038-1_S1</strain>
    </source>
</reference>
<dbReference type="EMBL" id="MSTR01000007">
    <property type="protein sequence ID" value="ONN43130.1"/>
    <property type="molecule type" value="Genomic_DNA"/>
</dbReference>
<feature type="region of interest" description="Disordered" evidence="1">
    <location>
        <begin position="1"/>
        <end position="139"/>
    </location>
</feature>
<comment type="caution">
    <text evidence="2">The sequence shown here is derived from an EMBL/GenBank/DDBJ whole genome shotgun (WGS) entry which is preliminary data.</text>
</comment>
<dbReference type="Proteomes" id="UP000189299">
    <property type="component" value="Unassembled WGS sequence"/>
</dbReference>
<sequence>MPVPVDVEKRKSGQSPNKRREAFKRKRKENEKNEAHQLKEELRRTGVTEPIYENLYKRPIPQKPKRTKMPYSSHSQETQRLSAIDMKTEALKQKILREHKQKQHKKGKKKSLGSLCKELRQKMASKPKKSPQQKQQQER</sequence>
<evidence type="ECO:0000313" key="3">
    <source>
        <dbReference type="Proteomes" id="UP000189299"/>
    </source>
</evidence>
<proteinExistence type="predicted"/>
<feature type="compositionally biased region" description="Basic and acidic residues" evidence="1">
    <location>
        <begin position="86"/>
        <end position="98"/>
    </location>
</feature>
<evidence type="ECO:0000256" key="1">
    <source>
        <dbReference type="SAM" id="MobiDB-lite"/>
    </source>
</evidence>
<accession>A0A1V2UIJ9</accession>
<evidence type="ECO:0000313" key="2">
    <source>
        <dbReference type="EMBL" id="ONN43130.1"/>
    </source>
</evidence>
<feature type="compositionally biased region" description="Basic and acidic residues" evidence="1">
    <location>
        <begin position="1"/>
        <end position="11"/>
    </location>
</feature>
<dbReference type="AlphaFoldDB" id="A0A1V2UIJ9"/>
<feature type="compositionally biased region" description="Basic residues" evidence="1">
    <location>
        <begin position="99"/>
        <end position="111"/>
    </location>
</feature>
<feature type="compositionally biased region" description="Polar residues" evidence="1">
    <location>
        <begin position="70"/>
        <end position="81"/>
    </location>
</feature>
<feature type="compositionally biased region" description="Basic and acidic residues" evidence="1">
    <location>
        <begin position="28"/>
        <end position="46"/>
    </location>
</feature>
<dbReference type="RefSeq" id="WP_077151622.1">
    <property type="nucleotide sequence ID" value="NZ_CABMMO010000007.1"/>
</dbReference>
<gene>
    <name evidence="2" type="ORF">BTN92_08685</name>
</gene>
<name>A0A1V2UIJ9_ENTMU</name>
<protein>
    <submittedName>
        <fullName evidence="2">Uncharacterized protein</fullName>
    </submittedName>
</protein>